<accession>M1WUU3</accession>
<evidence type="ECO:0000313" key="2">
    <source>
        <dbReference type="Proteomes" id="UP000011724"/>
    </source>
</evidence>
<proteinExistence type="predicted"/>
<dbReference type="AlphaFoldDB" id="M1WUU3"/>
<name>M1WUU3_PSEP2</name>
<dbReference type="PATRIC" id="fig|879567.3.peg.650"/>
<sequence>MEIINKVTSAPIPTEVAIYKLKSSSEFGYAMLEFSHEFVEIFFNEINKYITEFLILTRKRNALAQTHG</sequence>
<dbReference type="HOGENOM" id="CLU_2787089_0_0_7"/>
<gene>
    <name evidence="1" type="ordered locus">BN4_10631</name>
</gene>
<reference evidence="2" key="2">
    <citation type="journal article" date="2013" name="Stand. Genomic Sci.">
        <title>Complete genome sequence of Desulfocapsa sulfexigens, a marine deltaproteobacterium specialized in disproportionating inorganic sulfur compounds.</title>
        <authorList>
            <person name="Finster K.W."/>
            <person name="Kjeldsen K.U."/>
            <person name="Kube M."/>
            <person name="Reinhardt R."/>
            <person name="Mussmann M."/>
            <person name="Amann R."/>
            <person name="Schreiber L."/>
        </authorList>
    </citation>
    <scope>NUCLEOTIDE SEQUENCE [LARGE SCALE GENOMIC DNA]</scope>
    <source>
        <strain evidence="2">DSM 10523 / SB164P1</strain>
    </source>
</reference>
<dbReference type="Proteomes" id="UP000011724">
    <property type="component" value="Chromosome"/>
</dbReference>
<dbReference type="KEGG" id="dpi:BN4_10631"/>
<organism evidence="1 2">
    <name type="scientific">Pseudodesulfovibrio piezophilus (strain DSM 21447 / JCM 15486 / C1TLV30)</name>
    <name type="common">Desulfovibrio piezophilus</name>
    <dbReference type="NCBI Taxonomy" id="1322246"/>
    <lineage>
        <taxon>Bacteria</taxon>
        <taxon>Pseudomonadati</taxon>
        <taxon>Thermodesulfobacteriota</taxon>
        <taxon>Desulfovibrionia</taxon>
        <taxon>Desulfovibrionales</taxon>
        <taxon>Desulfovibrionaceae</taxon>
    </lineage>
</organism>
<keyword evidence="2" id="KW-1185">Reference proteome</keyword>
<evidence type="ECO:0000313" key="1">
    <source>
        <dbReference type="EMBL" id="CCH47868.1"/>
    </source>
</evidence>
<dbReference type="EMBL" id="FO203427">
    <property type="protein sequence ID" value="CCH47868.1"/>
    <property type="molecule type" value="Genomic_DNA"/>
</dbReference>
<reference evidence="1 2" key="1">
    <citation type="journal article" date="2013" name="PLoS ONE">
        <title>The first genomic and proteomic characterization of a deep-sea sulfate reducer: insights into the piezophilic lifestyle of Desulfovibrio piezophilus.</title>
        <authorList>
            <person name="Pradel N."/>
            <person name="Ji B."/>
            <person name="Gimenez G."/>
            <person name="Talla E."/>
            <person name="Lenoble P."/>
            <person name="Garel M."/>
            <person name="Tamburini C."/>
            <person name="Fourquet P."/>
            <person name="Lebrun R."/>
            <person name="Bertin P."/>
            <person name="Denis Y."/>
            <person name="Pophillat M."/>
            <person name="Barbe V."/>
            <person name="Ollivier B."/>
            <person name="Dolla A."/>
        </authorList>
    </citation>
    <scope>NUCLEOTIDE SEQUENCE [LARGE SCALE GENOMIC DNA]</scope>
    <source>
        <strain evidence="2">DSM 10523 / SB164P1</strain>
    </source>
</reference>
<protein>
    <submittedName>
        <fullName evidence="1">Uncharacterized protein</fullName>
    </submittedName>
</protein>